<dbReference type="AlphaFoldDB" id="A0AAN8JMU2"/>
<accession>A0AAN8JMU2</accession>
<comment type="caution">
    <text evidence="2">The sequence shown here is derived from an EMBL/GenBank/DDBJ whole genome shotgun (WGS) entry which is preliminary data.</text>
</comment>
<gene>
    <name evidence="2" type="ORF">SNE40_013071</name>
</gene>
<feature type="domain" description="Reverse transcriptase" evidence="1">
    <location>
        <begin position="105"/>
        <end position="355"/>
    </location>
</feature>
<dbReference type="InterPro" id="IPR043502">
    <property type="entry name" value="DNA/RNA_pol_sf"/>
</dbReference>
<dbReference type="PROSITE" id="PS50878">
    <property type="entry name" value="RT_POL"/>
    <property type="match status" value="1"/>
</dbReference>
<reference evidence="2 3" key="1">
    <citation type="submission" date="2024-01" db="EMBL/GenBank/DDBJ databases">
        <title>The genome of the rayed Mediterranean limpet Patella caerulea (Linnaeus, 1758).</title>
        <authorList>
            <person name="Anh-Thu Weber A."/>
            <person name="Halstead-Nussloch G."/>
        </authorList>
    </citation>
    <scope>NUCLEOTIDE SEQUENCE [LARGE SCALE GENOMIC DNA]</scope>
    <source>
        <strain evidence="2">AATW-2023a</strain>
        <tissue evidence="2">Whole specimen</tissue>
    </source>
</reference>
<protein>
    <recommendedName>
        <fullName evidence="1">Reverse transcriptase domain-containing protein</fullName>
    </recommendedName>
</protein>
<dbReference type="Pfam" id="PF00078">
    <property type="entry name" value="RVT_1"/>
    <property type="match status" value="1"/>
</dbReference>
<keyword evidence="3" id="KW-1185">Reference proteome</keyword>
<organism evidence="2 3">
    <name type="scientific">Patella caerulea</name>
    <name type="common">Rayed Mediterranean limpet</name>
    <dbReference type="NCBI Taxonomy" id="87958"/>
    <lineage>
        <taxon>Eukaryota</taxon>
        <taxon>Metazoa</taxon>
        <taxon>Spiralia</taxon>
        <taxon>Lophotrochozoa</taxon>
        <taxon>Mollusca</taxon>
        <taxon>Gastropoda</taxon>
        <taxon>Patellogastropoda</taxon>
        <taxon>Patelloidea</taxon>
        <taxon>Patellidae</taxon>
        <taxon>Patella</taxon>
    </lineage>
</organism>
<dbReference type="EMBL" id="JAZGQO010000009">
    <property type="protein sequence ID" value="KAK6178265.1"/>
    <property type="molecule type" value="Genomic_DNA"/>
</dbReference>
<dbReference type="Proteomes" id="UP001347796">
    <property type="component" value="Unassembled WGS sequence"/>
</dbReference>
<dbReference type="InterPro" id="IPR000477">
    <property type="entry name" value="RT_dom"/>
</dbReference>
<dbReference type="SUPFAM" id="SSF56672">
    <property type="entry name" value="DNA/RNA polymerases"/>
    <property type="match status" value="1"/>
</dbReference>
<proteinExistence type="predicted"/>
<dbReference type="CDD" id="cd01650">
    <property type="entry name" value="RT_nLTR_like"/>
    <property type="match status" value="1"/>
</dbReference>
<sequence>MGKTDKDTTLPDLDGYQAIAEAFSNYFTEKIHSIRRQFDDTVFVSSSTTFLPPPLVEFATLTEADVLRILKRSKPTTCKLDPVPTTLIFDHLDLFLPVITQLVNLSITEARMPTIFKTALVKPLLKKPGLNSEELKNYRPVSNLPFISKVIERAVCLRLSEHLSLHNLFEPCQSAYRPFHSTESALLRVSNDIRTGIDSGNAALLILLDLSAAFDTINHNNLLSRLKDDYGLAGKALNWFGSYLTDRSQSVTVHYCVSTPVDLTCGVPQGSVLGPVLFTLYTKDLGSLISDHDLLKHFYADDSQIMSIFKPTPMSAAITNSKLSRCYDQIKLSMTANKLKLNDEKTEALLLGPKSRGDLCVLTHVHVGNLSIPISNSIRNLGVMFDSSLNMETHINHISKVCYLILRNIGCIRKYLNADSAKILVSSLILSRIDYCNSLLAGAPSSLISRLQKIQNTAARIISLAPCYSHMTPILKELHFLPVSYRIKFKILCYTFRCLNGTAPKYLSDLLQSYTPARTLRSVDKKLLVVPKPKTVRFGQRTFSYSAPTEWNDLPLEIKNSPDTAVFRSRLKTFLFKKAFNL</sequence>
<name>A0AAN8JMU2_PATCE</name>
<evidence type="ECO:0000259" key="1">
    <source>
        <dbReference type="PROSITE" id="PS50878"/>
    </source>
</evidence>
<dbReference type="PANTHER" id="PTHR33332">
    <property type="entry name" value="REVERSE TRANSCRIPTASE DOMAIN-CONTAINING PROTEIN"/>
    <property type="match status" value="1"/>
</dbReference>
<evidence type="ECO:0000313" key="2">
    <source>
        <dbReference type="EMBL" id="KAK6178265.1"/>
    </source>
</evidence>
<evidence type="ECO:0000313" key="3">
    <source>
        <dbReference type="Proteomes" id="UP001347796"/>
    </source>
</evidence>